<organism evidence="1 2">
    <name type="scientific">Crenothrix polyspora</name>
    <dbReference type="NCBI Taxonomy" id="360316"/>
    <lineage>
        <taxon>Bacteria</taxon>
        <taxon>Pseudomonadati</taxon>
        <taxon>Pseudomonadota</taxon>
        <taxon>Gammaproteobacteria</taxon>
        <taxon>Methylococcales</taxon>
        <taxon>Crenotrichaceae</taxon>
        <taxon>Crenothrix</taxon>
    </lineage>
</organism>
<evidence type="ECO:0000313" key="2">
    <source>
        <dbReference type="Proteomes" id="UP000195667"/>
    </source>
</evidence>
<protein>
    <submittedName>
        <fullName evidence="1">Uncharacterized protein</fullName>
    </submittedName>
</protein>
<dbReference type="Proteomes" id="UP000195667">
    <property type="component" value="Unassembled WGS sequence"/>
</dbReference>
<keyword evidence="2" id="KW-1185">Reference proteome</keyword>
<name>A0A1R4HHY1_9GAMM</name>
<dbReference type="EMBL" id="FUKI01000148">
    <property type="protein sequence ID" value="SJM95490.1"/>
    <property type="molecule type" value="Genomic_DNA"/>
</dbReference>
<proteinExistence type="predicted"/>
<dbReference type="AlphaFoldDB" id="A0A1R4HHY1"/>
<evidence type="ECO:0000313" key="1">
    <source>
        <dbReference type="EMBL" id="SJM95490.1"/>
    </source>
</evidence>
<gene>
    <name evidence="1" type="ORF">CRENPOLYSF1_70035</name>
</gene>
<accession>A0A1R4HHY1</accession>
<sequence length="49" mass="5891">MRSISEQTNFYQKSSLNKQPALIKIRYFQSNYFVFTKKSIGYAFILSRF</sequence>
<reference evidence="2" key="1">
    <citation type="submission" date="2017-02" db="EMBL/GenBank/DDBJ databases">
        <authorList>
            <person name="Daims H."/>
        </authorList>
    </citation>
    <scope>NUCLEOTIDE SEQUENCE [LARGE SCALE GENOMIC DNA]</scope>
</reference>